<evidence type="ECO:0000256" key="4">
    <source>
        <dbReference type="ARBA" id="ARBA00022692"/>
    </source>
</evidence>
<dbReference type="GO" id="GO:0015031">
    <property type="term" value="P:protein transport"/>
    <property type="evidence" value="ECO:0007669"/>
    <property type="project" value="UniProtKB-KW"/>
</dbReference>
<dbReference type="KEGG" id="rml:FF011L_07960"/>
<dbReference type="Pfam" id="PF02472">
    <property type="entry name" value="ExbD"/>
    <property type="match status" value="1"/>
</dbReference>
<protein>
    <submittedName>
        <fullName evidence="9">Biopolymer transport protein ExbD</fullName>
    </submittedName>
</protein>
<reference evidence="9 10" key="1">
    <citation type="submission" date="2019-02" db="EMBL/GenBank/DDBJ databases">
        <title>Deep-cultivation of Planctomycetes and their phenomic and genomic characterization uncovers novel biology.</title>
        <authorList>
            <person name="Wiegand S."/>
            <person name="Jogler M."/>
            <person name="Boedeker C."/>
            <person name="Pinto D."/>
            <person name="Vollmers J."/>
            <person name="Rivas-Marin E."/>
            <person name="Kohn T."/>
            <person name="Peeters S.H."/>
            <person name="Heuer A."/>
            <person name="Rast P."/>
            <person name="Oberbeckmann S."/>
            <person name="Bunk B."/>
            <person name="Jeske O."/>
            <person name="Meyerdierks A."/>
            <person name="Storesund J.E."/>
            <person name="Kallscheuer N."/>
            <person name="Luecker S."/>
            <person name="Lage O.M."/>
            <person name="Pohl T."/>
            <person name="Merkel B.J."/>
            <person name="Hornburger P."/>
            <person name="Mueller R.-W."/>
            <person name="Bruemmer F."/>
            <person name="Labrenz M."/>
            <person name="Spormann A.M."/>
            <person name="Op den Camp H."/>
            <person name="Overmann J."/>
            <person name="Amann R."/>
            <person name="Jetten M.S.M."/>
            <person name="Mascher T."/>
            <person name="Medema M.H."/>
            <person name="Devos D.P."/>
            <person name="Kaster A.-K."/>
            <person name="Ovreas L."/>
            <person name="Rohde M."/>
            <person name="Galperin M.Y."/>
            <person name="Jogler C."/>
        </authorList>
    </citation>
    <scope>NUCLEOTIDE SEQUENCE [LARGE SCALE GENOMIC DNA]</scope>
    <source>
        <strain evidence="9 10">FF011L</strain>
    </source>
</reference>
<keyword evidence="10" id="KW-1185">Reference proteome</keyword>
<evidence type="ECO:0000256" key="6">
    <source>
        <dbReference type="ARBA" id="ARBA00023136"/>
    </source>
</evidence>
<dbReference type="PANTHER" id="PTHR30558:SF3">
    <property type="entry name" value="BIOPOLYMER TRANSPORT PROTEIN EXBD-RELATED"/>
    <property type="match status" value="1"/>
</dbReference>
<keyword evidence="3" id="KW-1003">Cell membrane</keyword>
<dbReference type="GO" id="GO:0022857">
    <property type="term" value="F:transmembrane transporter activity"/>
    <property type="evidence" value="ECO:0007669"/>
    <property type="project" value="InterPro"/>
</dbReference>
<dbReference type="AlphaFoldDB" id="A0A517MB00"/>
<evidence type="ECO:0000256" key="1">
    <source>
        <dbReference type="ARBA" id="ARBA00004162"/>
    </source>
</evidence>
<comment type="subcellular location">
    <subcellularLocation>
        <location evidence="1">Cell membrane</location>
        <topology evidence="1">Single-pass membrane protein</topology>
    </subcellularLocation>
    <subcellularLocation>
        <location evidence="7">Cell membrane</location>
        <topology evidence="7">Single-pass type II membrane protein</topology>
    </subcellularLocation>
</comment>
<dbReference type="PANTHER" id="PTHR30558">
    <property type="entry name" value="EXBD MEMBRANE COMPONENT OF PMF-DRIVEN MACROMOLECULE IMPORT SYSTEM"/>
    <property type="match status" value="1"/>
</dbReference>
<comment type="similarity">
    <text evidence="2 7">Belongs to the ExbD/TolR family.</text>
</comment>
<dbReference type="InterPro" id="IPR003400">
    <property type="entry name" value="ExbD"/>
</dbReference>
<organism evidence="9 10">
    <name type="scientific">Roseimaritima multifibrata</name>
    <dbReference type="NCBI Taxonomy" id="1930274"/>
    <lineage>
        <taxon>Bacteria</taxon>
        <taxon>Pseudomonadati</taxon>
        <taxon>Planctomycetota</taxon>
        <taxon>Planctomycetia</taxon>
        <taxon>Pirellulales</taxon>
        <taxon>Pirellulaceae</taxon>
        <taxon>Roseimaritima</taxon>
    </lineage>
</organism>
<sequence>MRRRSAEEATLNLTPMIDVVFLLVIFFMVGAKFTEQESQIPINLPGVGQLNPMVRGPDRRTVDLTPDGQVTLDGQPVSLAQLRSDLQVAHASYPDLQVSVRADASESLARFTEILHVCRSSGVENLGIAVQPQRR</sequence>
<dbReference type="Proteomes" id="UP000320672">
    <property type="component" value="Chromosome"/>
</dbReference>
<keyword evidence="4 7" id="KW-0812">Transmembrane</keyword>
<keyword evidence="7" id="KW-0813">Transport</keyword>
<keyword evidence="5 8" id="KW-1133">Transmembrane helix</keyword>
<keyword evidence="7" id="KW-0653">Protein transport</keyword>
<dbReference type="RefSeq" id="WP_246109714.1">
    <property type="nucleotide sequence ID" value="NZ_CP036262.1"/>
</dbReference>
<keyword evidence="6 8" id="KW-0472">Membrane</keyword>
<evidence type="ECO:0000313" key="10">
    <source>
        <dbReference type="Proteomes" id="UP000320672"/>
    </source>
</evidence>
<evidence type="ECO:0000313" key="9">
    <source>
        <dbReference type="EMBL" id="QDS92060.1"/>
    </source>
</evidence>
<evidence type="ECO:0000256" key="7">
    <source>
        <dbReference type="RuleBase" id="RU003879"/>
    </source>
</evidence>
<feature type="transmembrane region" description="Helical" evidence="8">
    <location>
        <begin position="12"/>
        <end position="31"/>
    </location>
</feature>
<dbReference type="GO" id="GO:0005886">
    <property type="term" value="C:plasma membrane"/>
    <property type="evidence" value="ECO:0007669"/>
    <property type="project" value="UniProtKB-SubCell"/>
</dbReference>
<evidence type="ECO:0000256" key="5">
    <source>
        <dbReference type="ARBA" id="ARBA00022989"/>
    </source>
</evidence>
<proteinExistence type="inferred from homology"/>
<name>A0A517MB00_9BACT</name>
<evidence type="ECO:0000256" key="3">
    <source>
        <dbReference type="ARBA" id="ARBA00022475"/>
    </source>
</evidence>
<dbReference type="EMBL" id="CP036262">
    <property type="protein sequence ID" value="QDS92060.1"/>
    <property type="molecule type" value="Genomic_DNA"/>
</dbReference>
<gene>
    <name evidence="9" type="ORF">FF011L_07960</name>
</gene>
<evidence type="ECO:0000256" key="8">
    <source>
        <dbReference type="SAM" id="Phobius"/>
    </source>
</evidence>
<dbReference type="Gene3D" id="3.30.420.270">
    <property type="match status" value="1"/>
</dbReference>
<accession>A0A517MB00</accession>
<evidence type="ECO:0000256" key="2">
    <source>
        <dbReference type="ARBA" id="ARBA00005811"/>
    </source>
</evidence>